<dbReference type="GO" id="GO:0003723">
    <property type="term" value="F:RNA binding"/>
    <property type="evidence" value="ECO:0007669"/>
    <property type="project" value="InterPro"/>
</dbReference>
<organism evidence="3 4">
    <name type="scientific">Coemansia brasiliensis</name>
    <dbReference type="NCBI Taxonomy" id="2650707"/>
    <lineage>
        <taxon>Eukaryota</taxon>
        <taxon>Fungi</taxon>
        <taxon>Fungi incertae sedis</taxon>
        <taxon>Zoopagomycota</taxon>
        <taxon>Kickxellomycotina</taxon>
        <taxon>Kickxellomycetes</taxon>
        <taxon>Kickxellales</taxon>
        <taxon>Kickxellaceae</taxon>
        <taxon>Coemansia</taxon>
    </lineage>
</organism>
<dbReference type="InterPro" id="IPR035967">
    <property type="entry name" value="SWAP/Surp_sf"/>
</dbReference>
<dbReference type="Gene3D" id="1.10.10.790">
    <property type="entry name" value="Surp module"/>
    <property type="match status" value="1"/>
</dbReference>
<name>A0A9W8IDT4_9FUNG</name>
<dbReference type="InterPro" id="IPR000467">
    <property type="entry name" value="G_patch_dom"/>
</dbReference>
<reference evidence="3" key="1">
    <citation type="submission" date="2022-07" db="EMBL/GenBank/DDBJ databases">
        <title>Phylogenomic reconstructions and comparative analyses of Kickxellomycotina fungi.</title>
        <authorList>
            <person name="Reynolds N.K."/>
            <person name="Stajich J.E."/>
            <person name="Barry K."/>
            <person name="Grigoriev I.V."/>
            <person name="Crous P."/>
            <person name="Smith M.E."/>
        </authorList>
    </citation>
    <scope>NUCLEOTIDE SEQUENCE</scope>
    <source>
        <strain evidence="3">NRRL 1566</strain>
    </source>
</reference>
<feature type="domain" description="G-patch" evidence="2">
    <location>
        <begin position="343"/>
        <end position="400"/>
    </location>
</feature>
<feature type="region of interest" description="Disordered" evidence="1">
    <location>
        <begin position="383"/>
        <end position="426"/>
    </location>
</feature>
<dbReference type="PROSITE" id="PS50174">
    <property type="entry name" value="G_PATCH"/>
    <property type="match status" value="1"/>
</dbReference>
<feature type="compositionally biased region" description="Low complexity" evidence="1">
    <location>
        <begin position="1"/>
        <end position="13"/>
    </location>
</feature>
<feature type="region of interest" description="Disordered" evidence="1">
    <location>
        <begin position="1"/>
        <end position="28"/>
    </location>
</feature>
<dbReference type="GO" id="GO:0048471">
    <property type="term" value="C:perinuclear region of cytoplasm"/>
    <property type="evidence" value="ECO:0007669"/>
    <property type="project" value="TreeGrafter"/>
</dbReference>
<dbReference type="PANTHER" id="PTHR12323:SF0">
    <property type="entry name" value="CALCIUM HOMEOSTASIS ENDOPLASMIC RETICULUM PROTEIN"/>
    <property type="match status" value="1"/>
</dbReference>
<comment type="caution">
    <text evidence="3">The sequence shown here is derived from an EMBL/GenBank/DDBJ whole genome shotgun (WGS) entry which is preliminary data.</text>
</comment>
<dbReference type="OrthoDB" id="4822at2759"/>
<feature type="compositionally biased region" description="Basic residues" evidence="1">
    <location>
        <begin position="390"/>
        <end position="400"/>
    </location>
</feature>
<gene>
    <name evidence="3" type="ORF">IWW36_002268</name>
</gene>
<protein>
    <recommendedName>
        <fullName evidence="2">G-patch domain-containing protein</fullName>
    </recommendedName>
</protein>
<feature type="region of interest" description="Disordered" evidence="1">
    <location>
        <begin position="97"/>
        <end position="134"/>
    </location>
</feature>
<evidence type="ECO:0000313" key="4">
    <source>
        <dbReference type="Proteomes" id="UP001139887"/>
    </source>
</evidence>
<evidence type="ECO:0000259" key="2">
    <source>
        <dbReference type="PROSITE" id="PS50174"/>
    </source>
</evidence>
<dbReference type="EMBL" id="JANBUW010000050">
    <property type="protein sequence ID" value="KAJ2849959.1"/>
    <property type="molecule type" value="Genomic_DNA"/>
</dbReference>
<feature type="compositionally biased region" description="Pro residues" evidence="1">
    <location>
        <begin position="14"/>
        <end position="23"/>
    </location>
</feature>
<dbReference type="GO" id="GO:0006874">
    <property type="term" value="P:intracellular calcium ion homeostasis"/>
    <property type="evidence" value="ECO:0007669"/>
    <property type="project" value="TreeGrafter"/>
</dbReference>
<dbReference type="SMART" id="SM00648">
    <property type="entry name" value="SWAP"/>
    <property type="match status" value="1"/>
</dbReference>
<keyword evidence="4" id="KW-1185">Reference proteome</keyword>
<dbReference type="InterPro" id="IPR000061">
    <property type="entry name" value="Surp"/>
</dbReference>
<dbReference type="Pfam" id="PF01585">
    <property type="entry name" value="G-patch"/>
    <property type="match status" value="1"/>
</dbReference>
<evidence type="ECO:0000313" key="3">
    <source>
        <dbReference type="EMBL" id="KAJ2849959.1"/>
    </source>
</evidence>
<dbReference type="SMART" id="SM00443">
    <property type="entry name" value="G_patch"/>
    <property type="match status" value="1"/>
</dbReference>
<proteinExistence type="predicted"/>
<dbReference type="PANTHER" id="PTHR12323">
    <property type="entry name" value="SR-RELATED CTD ASSOCIATED FACTOR 6"/>
    <property type="match status" value="1"/>
</dbReference>
<feature type="compositionally biased region" description="Low complexity" evidence="1">
    <location>
        <begin position="299"/>
        <end position="329"/>
    </location>
</feature>
<dbReference type="AlphaFoldDB" id="A0A9W8IDT4"/>
<sequence length="452" mass="50192">MRSWKQRQQQQPTGRPPPPPPPQSHIRNLDSLGHMLTEEEHKVIDKMAETQVHNPELVAMVKQAQKDNPKYQFLFTHSPLHPHFQWRVAQLSREMPGNNTAPLVNLPRPPLPRPPSLSLKPSQGPPGNGPSAKEPAINIQAAEDLLPAKQTCAHKYYELPAGLMVGAIDQENNSYSPLHASKLEDPAFLESIVPGLATYTTDLPSPETTDDLEQALKDFDKGVRYIYKEGEFEFRDDPLELATCKDHGNIDAINMDKNGWTPGVLEKVLWDRRKGNEQRQKWKRKQERIKRRLEGETVTTESESSSASSESTSSSSDSDSSDSGSSSCSFPARPTSTNKAIGSDNKGFQLLSKLGWQQGQGLGASSEGIIEPVRLSTRFSAIKSTTPGKSSRKARGKGKQVQRASLGTGRIQDPVEQAQETSSVDSKEDIYEAYRMQMSSLYKNITRKSPKN</sequence>
<dbReference type="GO" id="GO:0006396">
    <property type="term" value="P:RNA processing"/>
    <property type="evidence" value="ECO:0007669"/>
    <property type="project" value="InterPro"/>
</dbReference>
<dbReference type="Proteomes" id="UP001139887">
    <property type="component" value="Unassembled WGS sequence"/>
</dbReference>
<feature type="region of interest" description="Disordered" evidence="1">
    <location>
        <begin position="276"/>
        <end position="342"/>
    </location>
</feature>
<evidence type="ECO:0000256" key="1">
    <source>
        <dbReference type="SAM" id="MobiDB-lite"/>
    </source>
</evidence>
<feature type="compositionally biased region" description="Basic residues" evidence="1">
    <location>
        <begin position="281"/>
        <end position="291"/>
    </location>
</feature>
<accession>A0A9W8IDT4</accession>
<dbReference type="Pfam" id="PF01805">
    <property type="entry name" value="Surp"/>
    <property type="match status" value="1"/>
</dbReference>
<dbReference type="SUPFAM" id="SSF109905">
    <property type="entry name" value="Surp module (SWAP domain)"/>
    <property type="match status" value="1"/>
</dbReference>